<dbReference type="GO" id="GO:0005506">
    <property type="term" value="F:iron ion binding"/>
    <property type="evidence" value="ECO:0007669"/>
    <property type="project" value="InterPro"/>
</dbReference>
<gene>
    <name evidence="11" type="ORF">PV04_03666</name>
</gene>
<dbReference type="GO" id="GO:0016712">
    <property type="term" value="F:oxidoreductase activity, acting on paired donors, with incorporation or reduction of molecular oxygen, reduced flavin or flavoprotein as one donor, and incorporation of one atom of oxygen"/>
    <property type="evidence" value="ECO:0007669"/>
    <property type="project" value="InterPro"/>
</dbReference>
<evidence type="ECO:0000256" key="2">
    <source>
        <dbReference type="ARBA" id="ARBA00010617"/>
    </source>
</evidence>
<keyword evidence="12" id="KW-1185">Reference proteome</keyword>
<dbReference type="PRINTS" id="PR00464">
    <property type="entry name" value="EP450II"/>
</dbReference>
<comment type="cofactor">
    <cofactor evidence="1 8">
        <name>heme</name>
        <dbReference type="ChEBI" id="CHEBI:30413"/>
    </cofactor>
</comment>
<evidence type="ECO:0000256" key="3">
    <source>
        <dbReference type="ARBA" id="ARBA00022617"/>
    </source>
</evidence>
<organism evidence="11 12">
    <name type="scientific">Phialophora macrospora</name>
    <dbReference type="NCBI Taxonomy" id="1851006"/>
    <lineage>
        <taxon>Eukaryota</taxon>
        <taxon>Fungi</taxon>
        <taxon>Dikarya</taxon>
        <taxon>Ascomycota</taxon>
        <taxon>Pezizomycotina</taxon>
        <taxon>Eurotiomycetes</taxon>
        <taxon>Chaetothyriomycetidae</taxon>
        <taxon>Chaetothyriales</taxon>
        <taxon>Herpotrichiellaceae</taxon>
        <taxon>Phialophora</taxon>
    </lineage>
</organism>
<dbReference type="PANTHER" id="PTHR24287:SF1">
    <property type="entry name" value="P450, PUTATIVE (EUROFUNG)-RELATED"/>
    <property type="match status" value="1"/>
</dbReference>
<dbReference type="InterPro" id="IPR002402">
    <property type="entry name" value="Cyt_P450_E_grp-II"/>
</dbReference>
<keyword evidence="10" id="KW-0812">Transmembrane</keyword>
<keyword evidence="4 8" id="KW-0479">Metal-binding</keyword>
<evidence type="ECO:0000313" key="12">
    <source>
        <dbReference type="Proteomes" id="UP000054266"/>
    </source>
</evidence>
<keyword evidence="10" id="KW-1133">Transmembrane helix</keyword>
<evidence type="ECO:0000256" key="4">
    <source>
        <dbReference type="ARBA" id="ARBA00022723"/>
    </source>
</evidence>
<evidence type="ECO:0000256" key="8">
    <source>
        <dbReference type="PIRSR" id="PIRSR602402-1"/>
    </source>
</evidence>
<evidence type="ECO:0000256" key="6">
    <source>
        <dbReference type="ARBA" id="ARBA00023004"/>
    </source>
</evidence>
<evidence type="ECO:0000256" key="1">
    <source>
        <dbReference type="ARBA" id="ARBA00001971"/>
    </source>
</evidence>
<dbReference type="PANTHER" id="PTHR24287">
    <property type="entry name" value="P450, PUTATIVE (EUROFUNG)-RELATED"/>
    <property type="match status" value="1"/>
</dbReference>
<proteinExistence type="inferred from homology"/>
<dbReference type="Pfam" id="PF00067">
    <property type="entry name" value="p450"/>
    <property type="match status" value="1"/>
</dbReference>
<dbReference type="PRINTS" id="PR01239">
    <property type="entry name" value="EP450IICYP52"/>
</dbReference>
<dbReference type="HOGENOM" id="CLU_001570_27_0_1"/>
<evidence type="ECO:0000256" key="10">
    <source>
        <dbReference type="SAM" id="Phobius"/>
    </source>
</evidence>
<dbReference type="Gene3D" id="1.10.630.10">
    <property type="entry name" value="Cytochrome P450"/>
    <property type="match status" value="1"/>
</dbReference>
<evidence type="ECO:0000256" key="9">
    <source>
        <dbReference type="RuleBase" id="RU000461"/>
    </source>
</evidence>
<dbReference type="InterPro" id="IPR002974">
    <property type="entry name" value="Cyt_P450_E_CYP52_ascomycetes"/>
</dbReference>
<evidence type="ECO:0008006" key="13">
    <source>
        <dbReference type="Google" id="ProtNLM"/>
    </source>
</evidence>
<dbReference type="InterPro" id="IPR001128">
    <property type="entry name" value="Cyt_P450"/>
</dbReference>
<keyword evidence="5 9" id="KW-0560">Oxidoreductase</keyword>
<dbReference type="PROSITE" id="PS00086">
    <property type="entry name" value="CYTOCHROME_P450"/>
    <property type="match status" value="1"/>
</dbReference>
<keyword evidence="10" id="KW-0472">Membrane</keyword>
<keyword evidence="3 8" id="KW-0349">Heme</keyword>
<dbReference type="STRING" id="5601.A0A0D2GH14"/>
<dbReference type="GO" id="GO:0020037">
    <property type="term" value="F:heme binding"/>
    <property type="evidence" value="ECO:0007669"/>
    <property type="project" value="InterPro"/>
</dbReference>
<dbReference type="EMBL" id="KN846957">
    <property type="protein sequence ID" value="KIW71509.1"/>
    <property type="molecule type" value="Genomic_DNA"/>
</dbReference>
<feature type="transmembrane region" description="Helical" evidence="10">
    <location>
        <begin position="6"/>
        <end position="29"/>
    </location>
</feature>
<dbReference type="SUPFAM" id="SSF48264">
    <property type="entry name" value="Cytochrome P450"/>
    <property type="match status" value="1"/>
</dbReference>
<dbReference type="AlphaFoldDB" id="A0A0D2GH14"/>
<dbReference type="InterPro" id="IPR036396">
    <property type="entry name" value="Cyt_P450_sf"/>
</dbReference>
<evidence type="ECO:0000256" key="7">
    <source>
        <dbReference type="ARBA" id="ARBA00023033"/>
    </source>
</evidence>
<keyword evidence="6 8" id="KW-0408">Iron</keyword>
<name>A0A0D2GH14_9EURO</name>
<sequence length="510" mass="57820">MAAMSIPHVPIPVILIAIVAIYAVQRIYYEMTTGARRRQMIKDNGCEEITWYPHKGILGKLYGIDLIKDMIASGKQGRMHEATRIRNFGDGRKTLKLRLASNNVISTIEPENIKTILATKFQDYSLGERRKEVFLPVFGHGIFANDGAAWERSRSMVRPNFTRQQVADLDMFETHMSHLIDSIPRDGSTVDLQDLFFGLTMDSATEFLFGKSTNTLAPGLETKSANEFVKAFVYVTEACAQNFRSGGLAKFIPDSKWRKSVKIMHKFADEIIQEAIEDLKTGKQNPNGRYVFLHALLSQTQDPYALRSELLNILLAGRDTTAGLLSNTWHVLSKRPDVWAKLKAEVDELGGEKPDYTTIKEMKYLKWTLNESLRMMPVVPANSREAIRDTILPLGGGVDGRAPALVRKGEVVAYSPWSMHRREDFYGPDALEFKPERWENLRPGWEYLPFNGGPRICVGQQYALMEASYATIRLIQTFPRIESRDNEEWREWMTVTLASGTGAKVALFEK</sequence>
<dbReference type="Proteomes" id="UP000054266">
    <property type="component" value="Unassembled WGS sequence"/>
</dbReference>
<dbReference type="InterPro" id="IPR047146">
    <property type="entry name" value="Cyt_P450_E_CYP52_fungi"/>
</dbReference>
<protein>
    <recommendedName>
        <fullName evidence="13">Cytochrome P450 alkane hydroxylase</fullName>
    </recommendedName>
</protein>
<accession>A0A0D2GH14</accession>
<reference evidence="11 12" key="1">
    <citation type="submission" date="2015-01" db="EMBL/GenBank/DDBJ databases">
        <title>The Genome Sequence of Capronia semiimmersa CBS27337.</title>
        <authorList>
            <consortium name="The Broad Institute Genomics Platform"/>
            <person name="Cuomo C."/>
            <person name="de Hoog S."/>
            <person name="Gorbushina A."/>
            <person name="Stielow B."/>
            <person name="Teixiera M."/>
            <person name="Abouelleil A."/>
            <person name="Chapman S.B."/>
            <person name="Priest M."/>
            <person name="Young S.K."/>
            <person name="Wortman J."/>
            <person name="Nusbaum C."/>
            <person name="Birren B."/>
        </authorList>
    </citation>
    <scope>NUCLEOTIDE SEQUENCE [LARGE SCALE GENOMIC DNA]</scope>
    <source>
        <strain evidence="11 12">CBS 27337</strain>
    </source>
</reference>
<comment type="similarity">
    <text evidence="2 9">Belongs to the cytochrome P450 family.</text>
</comment>
<feature type="binding site" description="axial binding residue" evidence="8">
    <location>
        <position position="457"/>
    </location>
    <ligand>
        <name>heme</name>
        <dbReference type="ChEBI" id="CHEBI:30413"/>
    </ligand>
    <ligandPart>
        <name>Fe</name>
        <dbReference type="ChEBI" id="CHEBI:18248"/>
    </ligandPart>
</feature>
<dbReference type="CDD" id="cd11063">
    <property type="entry name" value="CYP52"/>
    <property type="match status" value="1"/>
</dbReference>
<dbReference type="InterPro" id="IPR017972">
    <property type="entry name" value="Cyt_P450_CS"/>
</dbReference>
<evidence type="ECO:0000313" key="11">
    <source>
        <dbReference type="EMBL" id="KIW71509.1"/>
    </source>
</evidence>
<keyword evidence="7 9" id="KW-0503">Monooxygenase</keyword>
<evidence type="ECO:0000256" key="5">
    <source>
        <dbReference type="ARBA" id="ARBA00023002"/>
    </source>
</evidence>
<dbReference type="PRINTS" id="PR00385">
    <property type="entry name" value="P450"/>
</dbReference>